<evidence type="ECO:0000313" key="1">
    <source>
        <dbReference type="EMBL" id="SOQ54182.1"/>
    </source>
</evidence>
<name>A0A2H1WMM7_SPOFR</name>
<gene>
    <name evidence="1" type="ORF">SFRICE_005834</name>
</gene>
<accession>A0A2H1WMM7</accession>
<organism evidence="1">
    <name type="scientific">Spodoptera frugiperda</name>
    <name type="common">Fall armyworm</name>
    <dbReference type="NCBI Taxonomy" id="7108"/>
    <lineage>
        <taxon>Eukaryota</taxon>
        <taxon>Metazoa</taxon>
        <taxon>Ecdysozoa</taxon>
        <taxon>Arthropoda</taxon>
        <taxon>Hexapoda</taxon>
        <taxon>Insecta</taxon>
        <taxon>Pterygota</taxon>
        <taxon>Neoptera</taxon>
        <taxon>Endopterygota</taxon>
        <taxon>Lepidoptera</taxon>
        <taxon>Glossata</taxon>
        <taxon>Ditrysia</taxon>
        <taxon>Noctuoidea</taxon>
        <taxon>Noctuidae</taxon>
        <taxon>Amphipyrinae</taxon>
        <taxon>Spodoptera</taxon>
    </lineage>
</organism>
<protein>
    <submittedName>
        <fullName evidence="1">SFRICE_005834</fullName>
    </submittedName>
</protein>
<dbReference type="EMBL" id="ODYU01009621">
    <property type="protein sequence ID" value="SOQ54182.1"/>
    <property type="molecule type" value="Genomic_DNA"/>
</dbReference>
<sequence>MSSSALDNARGSVRLLLTKIHNVSTPAFQTGAAVNPLVMVVFWPLSCLMVCDDAAYNETHLLIRTRLRGQACALPPPRQTPSVERRALPHRVITAPSTVPM</sequence>
<proteinExistence type="predicted"/>
<reference evidence="1" key="1">
    <citation type="submission" date="2016-07" db="EMBL/GenBank/DDBJ databases">
        <authorList>
            <person name="Bretaudeau A."/>
        </authorList>
    </citation>
    <scope>NUCLEOTIDE SEQUENCE</scope>
    <source>
        <strain evidence="1">Rice</strain>
        <tissue evidence="1">Whole body</tissue>
    </source>
</reference>
<dbReference type="AlphaFoldDB" id="A0A2H1WMM7"/>